<dbReference type="InterPro" id="IPR001457">
    <property type="entry name" value="NADH_UbQ/plastoQ_OxRdtase_su6"/>
</dbReference>
<dbReference type="GO" id="GO:0008137">
    <property type="term" value="F:NADH dehydrogenase (ubiquinone) activity"/>
    <property type="evidence" value="ECO:0007669"/>
    <property type="project" value="UniProtKB-UniRule"/>
</dbReference>
<evidence type="ECO:0000313" key="17">
    <source>
        <dbReference type="EMBL" id="QDP13304.1"/>
    </source>
</evidence>
<evidence type="ECO:0000256" key="10">
    <source>
        <dbReference type="ARBA" id="ARBA00022989"/>
    </source>
</evidence>
<keyword evidence="11 15" id="KW-0520">NAD</keyword>
<evidence type="ECO:0000256" key="15">
    <source>
        <dbReference type="RuleBase" id="RU004430"/>
    </source>
</evidence>
<reference evidence="17" key="2">
    <citation type="submission" date="2019-02" db="EMBL/GenBank/DDBJ databases">
        <authorList>
            <person name="Lord C.A."/>
        </authorList>
    </citation>
    <scope>NUCLEOTIDE SEQUENCE</scope>
    <source>
        <strain evidence="17">Lon2A</strain>
    </source>
</reference>
<dbReference type="GO" id="GO:0031966">
    <property type="term" value="C:mitochondrial membrane"/>
    <property type="evidence" value="ECO:0007669"/>
    <property type="project" value="UniProtKB-SubCell"/>
</dbReference>
<organism evidence="17">
    <name type="scientific">Sicyopterus longifilis</name>
    <dbReference type="NCBI Taxonomy" id="150327"/>
    <lineage>
        <taxon>Eukaryota</taxon>
        <taxon>Metazoa</taxon>
        <taxon>Chordata</taxon>
        <taxon>Craniata</taxon>
        <taxon>Vertebrata</taxon>
        <taxon>Euteleostomi</taxon>
        <taxon>Actinopterygii</taxon>
        <taxon>Neopterygii</taxon>
        <taxon>Teleostei</taxon>
        <taxon>Neoteleostei</taxon>
        <taxon>Acanthomorphata</taxon>
        <taxon>Gobiaria</taxon>
        <taxon>Gobiiformes</taxon>
        <taxon>Gobioidei</taxon>
        <taxon>Gobiidae</taxon>
        <taxon>Sicydiinae</taxon>
        <taxon>Sicyopterus</taxon>
    </lineage>
</organism>
<evidence type="ECO:0000256" key="16">
    <source>
        <dbReference type="SAM" id="SignalP"/>
    </source>
</evidence>
<evidence type="ECO:0000256" key="13">
    <source>
        <dbReference type="ARBA" id="ARBA00023136"/>
    </source>
</evidence>
<keyword evidence="12 15" id="KW-0496">Mitochondrion</keyword>
<feature type="transmembrane region" description="Helical" evidence="15">
    <location>
        <begin position="47"/>
        <end position="75"/>
    </location>
</feature>
<dbReference type="Pfam" id="PF00499">
    <property type="entry name" value="Oxidored_q3"/>
    <property type="match status" value="1"/>
</dbReference>
<comment type="function">
    <text evidence="15">Core subunit of the mitochondrial membrane respiratory chain NADH dehydrogenase (Complex I) which catalyzes electron transfer from NADH through the respiratory chain, using ubiquinone as an electron acceptor. Essential for the catalytic activity and assembly of complex I.</text>
</comment>
<dbReference type="AlphaFoldDB" id="A0A516IB25"/>
<keyword evidence="8 15" id="KW-1278">Translocase</keyword>
<geneLocation type="mitochondrion" evidence="17"/>
<keyword evidence="6 15" id="KW-0679">Respiratory chain</keyword>
<reference evidence="17" key="1">
    <citation type="journal article" date="2019" name="J. Zoolog. Syst. Evol. Res.">
        <title>Does your lip stick? Evolutionary aspects of the mouth morphology of the Indo-Pacific clinging goby of the Sicyopterus genus (Teleostei: Gobioidei: Sicydiinae) based on mitogenome phylogeny.</title>
        <authorList>
            <person name="Lord C."/>
            <person name="Bellec L."/>
            <person name="Dettai A."/>
            <person name="Bonillo C."/>
            <person name="Keith P."/>
        </authorList>
    </citation>
    <scope>NUCLEOTIDE SEQUENCE</scope>
    <source>
        <strain evidence="17">Lon2A</strain>
    </source>
</reference>
<evidence type="ECO:0000256" key="4">
    <source>
        <dbReference type="ARBA" id="ARBA00021095"/>
    </source>
</evidence>
<evidence type="ECO:0000256" key="3">
    <source>
        <dbReference type="ARBA" id="ARBA00012944"/>
    </source>
</evidence>
<keyword evidence="7 15" id="KW-0812">Transmembrane</keyword>
<feature type="signal peptide" evidence="16">
    <location>
        <begin position="1"/>
        <end position="15"/>
    </location>
</feature>
<dbReference type="InterPro" id="IPR050269">
    <property type="entry name" value="ComplexI_Subunit6"/>
</dbReference>
<comment type="catalytic activity">
    <reaction evidence="14 15">
        <text>a ubiquinone + NADH + 5 H(+)(in) = a ubiquinol + NAD(+) + 4 H(+)(out)</text>
        <dbReference type="Rhea" id="RHEA:29091"/>
        <dbReference type="Rhea" id="RHEA-COMP:9565"/>
        <dbReference type="Rhea" id="RHEA-COMP:9566"/>
        <dbReference type="ChEBI" id="CHEBI:15378"/>
        <dbReference type="ChEBI" id="CHEBI:16389"/>
        <dbReference type="ChEBI" id="CHEBI:17976"/>
        <dbReference type="ChEBI" id="CHEBI:57540"/>
        <dbReference type="ChEBI" id="CHEBI:57945"/>
        <dbReference type="EC" id="7.1.1.2"/>
    </reaction>
</comment>
<feature type="chain" id="PRO_5022039939" description="NADH-ubiquinone oxidoreductase chain 6" evidence="16">
    <location>
        <begin position="16"/>
        <end position="176"/>
    </location>
</feature>
<keyword evidence="10 15" id="KW-1133">Transmembrane helix</keyword>
<evidence type="ECO:0000256" key="8">
    <source>
        <dbReference type="ARBA" id="ARBA00022967"/>
    </source>
</evidence>
<keyword evidence="9 15" id="KW-0249">Electron transport</keyword>
<evidence type="ECO:0000256" key="14">
    <source>
        <dbReference type="ARBA" id="ARBA00049551"/>
    </source>
</evidence>
<comment type="subcellular location">
    <subcellularLocation>
        <location evidence="1 15">Mitochondrion membrane</location>
        <topology evidence="1 15">Multi-pass membrane protein</topology>
    </subcellularLocation>
</comment>
<evidence type="ECO:0000256" key="5">
    <source>
        <dbReference type="ARBA" id="ARBA00022448"/>
    </source>
</evidence>
<dbReference type="InterPro" id="IPR042106">
    <property type="entry name" value="Nuo/plastoQ_OxRdtase_6_NuoJ"/>
</dbReference>
<sequence>MSLIVFLFMLSVVAGAVGVASNIGPQFAALGVVCMAGMSCGLLVVEGASFLALILFLIYLGGMLVVFAYSAALAADPYPETLGSREVGWKVAVYVLVAGVSIWYYMFGEGVGLSLEGGDAGMFSLVRADTTGVAGLYLSGGGMLVIAAWTLLLTLFVVLEVCRGSSRGGTSGSLGF</sequence>
<keyword evidence="5 15" id="KW-0813">Transport</keyword>
<evidence type="ECO:0000256" key="7">
    <source>
        <dbReference type="ARBA" id="ARBA00022692"/>
    </source>
</evidence>
<evidence type="ECO:0000256" key="6">
    <source>
        <dbReference type="ARBA" id="ARBA00022660"/>
    </source>
</evidence>
<keyword evidence="16" id="KW-0732">Signal</keyword>
<evidence type="ECO:0000256" key="9">
    <source>
        <dbReference type="ARBA" id="ARBA00022982"/>
    </source>
</evidence>
<feature type="transmembrane region" description="Helical" evidence="15">
    <location>
        <begin position="134"/>
        <end position="159"/>
    </location>
</feature>
<dbReference type="Gene3D" id="1.20.120.1200">
    <property type="entry name" value="NADH-ubiquinone/plastoquinone oxidoreductase chain 6, subunit NuoJ"/>
    <property type="match status" value="1"/>
</dbReference>
<keyword evidence="13 15" id="KW-0472">Membrane</keyword>
<feature type="transmembrane region" description="Helical" evidence="15">
    <location>
        <begin position="87"/>
        <end position="106"/>
    </location>
</feature>
<proteinExistence type="inferred from homology"/>
<protein>
    <recommendedName>
        <fullName evidence="4 15">NADH-ubiquinone oxidoreductase chain 6</fullName>
        <ecNumber evidence="3 15">7.1.1.2</ecNumber>
    </recommendedName>
</protein>
<accession>A0A516IB25</accession>
<evidence type="ECO:0000256" key="11">
    <source>
        <dbReference type="ARBA" id="ARBA00023027"/>
    </source>
</evidence>
<dbReference type="PANTHER" id="PTHR11435">
    <property type="entry name" value="NADH UBIQUINONE OXIDOREDUCTASE SUBUNIT ND6"/>
    <property type="match status" value="1"/>
</dbReference>
<dbReference type="PANTHER" id="PTHR11435:SF1">
    <property type="entry name" value="NADH-UBIQUINONE OXIDOREDUCTASE CHAIN 6"/>
    <property type="match status" value="1"/>
</dbReference>
<evidence type="ECO:0000256" key="12">
    <source>
        <dbReference type="ARBA" id="ARBA00023128"/>
    </source>
</evidence>
<keyword evidence="15" id="KW-0830">Ubiquinone</keyword>
<evidence type="ECO:0000256" key="1">
    <source>
        <dbReference type="ARBA" id="ARBA00004225"/>
    </source>
</evidence>
<comment type="similarity">
    <text evidence="2 15">Belongs to the complex I subunit 6 family.</text>
</comment>
<dbReference type="EC" id="7.1.1.2" evidence="3 15"/>
<name>A0A516IB25_9GOBI</name>
<dbReference type="EMBL" id="MK496955">
    <property type="protein sequence ID" value="QDP13304.1"/>
    <property type="molecule type" value="Genomic_DNA"/>
</dbReference>
<evidence type="ECO:0000256" key="2">
    <source>
        <dbReference type="ARBA" id="ARBA00005698"/>
    </source>
</evidence>
<gene>
    <name evidence="17" type="primary">ND6</name>
</gene>